<protein>
    <submittedName>
        <fullName evidence="11">Uncharacterized protein</fullName>
    </submittedName>
</protein>
<feature type="transmembrane region" description="Helical" evidence="10">
    <location>
        <begin position="59"/>
        <end position="79"/>
    </location>
</feature>
<evidence type="ECO:0000313" key="11">
    <source>
        <dbReference type="Ensembl" id="ENSMMSP00000022903.1"/>
    </source>
</evidence>
<reference evidence="11" key="1">
    <citation type="submission" date="2025-08" db="UniProtKB">
        <authorList>
            <consortium name="Ensembl"/>
        </authorList>
    </citation>
    <scope>IDENTIFICATION</scope>
</reference>
<evidence type="ECO:0000256" key="10">
    <source>
        <dbReference type="SAM" id="Phobius"/>
    </source>
</evidence>
<reference evidence="11" key="2">
    <citation type="submission" date="2025-09" db="UniProtKB">
        <authorList>
            <consortium name="Ensembl"/>
        </authorList>
    </citation>
    <scope>IDENTIFICATION</scope>
</reference>
<sequence length="221" mass="23932">MVFAWQGFGWTAQLFSSNSTLDILVIVLYFLLVLGIALRAILSCSRGTVEDFFLAGRNLVWWQIGAFLFASNIGTGHFMGLAGKGASSGIAVGAFEWNVSSAFGGSEPPLLSVVTLPRYLRKRFGGYRIQFLLAILYLLIYIFSKISVEICTGAVFMRLVLGLDVYLATVVLLSVTGMYSITGGFAAVVYTDILHAGFVVLGSVLLMGYGKQGTEALRTHE</sequence>
<evidence type="ECO:0000256" key="6">
    <source>
        <dbReference type="ARBA" id="ARBA00023065"/>
    </source>
</evidence>
<dbReference type="PANTHER" id="PTHR11819:SF110">
    <property type="entry name" value="GENE 5134-RELATED"/>
    <property type="match status" value="1"/>
</dbReference>
<feature type="transmembrane region" description="Helical" evidence="10">
    <location>
        <begin position="155"/>
        <end position="181"/>
    </location>
</feature>
<dbReference type="InterPro" id="IPR001734">
    <property type="entry name" value="Na/solute_symporter"/>
</dbReference>
<keyword evidence="12" id="KW-1185">Reference proteome</keyword>
<dbReference type="GO" id="GO:0005886">
    <property type="term" value="C:plasma membrane"/>
    <property type="evidence" value="ECO:0007669"/>
    <property type="project" value="TreeGrafter"/>
</dbReference>
<dbReference type="Proteomes" id="UP000694544">
    <property type="component" value="Unplaced"/>
</dbReference>
<dbReference type="InterPro" id="IPR038377">
    <property type="entry name" value="Na/Glc_symporter_sf"/>
</dbReference>
<dbReference type="Ensembl" id="ENSMMST00000025355.1">
    <property type="protein sequence ID" value="ENSMMSP00000022903.1"/>
    <property type="gene ID" value="ENSMMSG00000017283.1"/>
</dbReference>
<dbReference type="PANTHER" id="PTHR11819">
    <property type="entry name" value="SOLUTE CARRIER FAMILY 5"/>
    <property type="match status" value="1"/>
</dbReference>
<keyword evidence="8" id="KW-0739">Sodium transport</keyword>
<evidence type="ECO:0000313" key="12">
    <source>
        <dbReference type="Proteomes" id="UP000694544"/>
    </source>
</evidence>
<accession>A0A8C6DXY7</accession>
<dbReference type="GeneTree" id="ENSGT00940000163531"/>
<feature type="transmembrane region" description="Helical" evidence="10">
    <location>
        <begin position="125"/>
        <end position="143"/>
    </location>
</feature>
<keyword evidence="5" id="KW-0915">Sodium</keyword>
<evidence type="ECO:0000256" key="2">
    <source>
        <dbReference type="ARBA" id="ARBA00006434"/>
    </source>
</evidence>
<evidence type="ECO:0000256" key="8">
    <source>
        <dbReference type="ARBA" id="ARBA00023201"/>
    </source>
</evidence>
<evidence type="ECO:0000256" key="3">
    <source>
        <dbReference type="ARBA" id="ARBA00022692"/>
    </source>
</evidence>
<evidence type="ECO:0000256" key="7">
    <source>
        <dbReference type="ARBA" id="ARBA00023136"/>
    </source>
</evidence>
<organism evidence="11 12">
    <name type="scientific">Moschus moschiferus</name>
    <name type="common">Siberian musk deer</name>
    <name type="synonym">Moschus sibiricus</name>
    <dbReference type="NCBI Taxonomy" id="68415"/>
    <lineage>
        <taxon>Eukaryota</taxon>
        <taxon>Metazoa</taxon>
        <taxon>Chordata</taxon>
        <taxon>Craniata</taxon>
        <taxon>Vertebrata</taxon>
        <taxon>Euteleostomi</taxon>
        <taxon>Mammalia</taxon>
        <taxon>Eutheria</taxon>
        <taxon>Laurasiatheria</taxon>
        <taxon>Artiodactyla</taxon>
        <taxon>Ruminantia</taxon>
        <taxon>Pecora</taxon>
        <taxon>Moschidae</taxon>
        <taxon>Moschus</taxon>
    </lineage>
</organism>
<evidence type="ECO:0000256" key="1">
    <source>
        <dbReference type="ARBA" id="ARBA00004141"/>
    </source>
</evidence>
<dbReference type="Pfam" id="PF00474">
    <property type="entry name" value="SSF"/>
    <property type="match status" value="1"/>
</dbReference>
<keyword evidence="7 10" id="KW-0472">Membrane</keyword>
<evidence type="ECO:0000256" key="5">
    <source>
        <dbReference type="ARBA" id="ARBA00023053"/>
    </source>
</evidence>
<evidence type="ECO:0000256" key="9">
    <source>
        <dbReference type="RuleBase" id="RU362091"/>
    </source>
</evidence>
<feature type="transmembrane region" description="Helical" evidence="10">
    <location>
        <begin position="20"/>
        <end position="38"/>
    </location>
</feature>
<dbReference type="PROSITE" id="PS50283">
    <property type="entry name" value="NA_SOLUT_SYMP_3"/>
    <property type="match status" value="1"/>
</dbReference>
<keyword evidence="6" id="KW-0406">Ion transport</keyword>
<comment type="similarity">
    <text evidence="2 9">Belongs to the sodium:solute symporter (SSF) (TC 2.A.21) family.</text>
</comment>
<keyword evidence="8" id="KW-0813">Transport</keyword>
<name>A0A8C6DXY7_MOSMO</name>
<keyword evidence="3 10" id="KW-0812">Transmembrane</keyword>
<keyword evidence="4 10" id="KW-1133">Transmembrane helix</keyword>
<proteinExistence type="inferred from homology"/>
<comment type="subcellular location">
    <subcellularLocation>
        <location evidence="1">Membrane</location>
        <topology evidence="1">Multi-pass membrane protein</topology>
    </subcellularLocation>
</comment>
<dbReference type="GO" id="GO:0005412">
    <property type="term" value="F:D-glucose:sodium symporter activity"/>
    <property type="evidence" value="ECO:0007669"/>
    <property type="project" value="TreeGrafter"/>
</dbReference>
<evidence type="ECO:0000256" key="4">
    <source>
        <dbReference type="ARBA" id="ARBA00022989"/>
    </source>
</evidence>
<dbReference type="AlphaFoldDB" id="A0A8C6DXY7"/>
<dbReference type="Gene3D" id="1.20.1730.10">
    <property type="entry name" value="Sodium/glucose cotransporter"/>
    <property type="match status" value="1"/>
</dbReference>
<feature type="transmembrane region" description="Helical" evidence="10">
    <location>
        <begin position="187"/>
        <end position="209"/>
    </location>
</feature>